<dbReference type="PANTHER" id="PTHR22762">
    <property type="entry name" value="ALPHA-GLUCOSIDASE"/>
    <property type="match status" value="1"/>
</dbReference>
<dbReference type="InterPro" id="IPR011013">
    <property type="entry name" value="Gal_mutarotase_sf_dom"/>
</dbReference>
<dbReference type="GO" id="GO:0005975">
    <property type="term" value="P:carbohydrate metabolic process"/>
    <property type="evidence" value="ECO:0007669"/>
    <property type="project" value="InterPro"/>
</dbReference>
<keyword evidence="16" id="KW-1185">Reference proteome</keyword>
<dbReference type="Gene3D" id="2.60.40.1180">
    <property type="entry name" value="Golgi alpha-mannosidase II"/>
    <property type="match status" value="2"/>
</dbReference>
<evidence type="ECO:0000256" key="8">
    <source>
        <dbReference type="ARBA" id="ARBA00041343"/>
    </source>
</evidence>
<dbReference type="PANTHER" id="PTHR22762:SF133">
    <property type="entry name" value="P-TYPE DOMAIN-CONTAINING PROTEIN"/>
    <property type="match status" value="1"/>
</dbReference>
<evidence type="ECO:0000313" key="15">
    <source>
        <dbReference type="EMBL" id="KLO16247.1"/>
    </source>
</evidence>
<keyword evidence="4" id="KW-0732">Signal</keyword>
<proteinExistence type="inferred from homology"/>
<organism evidence="15 16">
    <name type="scientific">Schizopora paradoxa</name>
    <dbReference type="NCBI Taxonomy" id="27342"/>
    <lineage>
        <taxon>Eukaryota</taxon>
        <taxon>Fungi</taxon>
        <taxon>Dikarya</taxon>
        <taxon>Basidiomycota</taxon>
        <taxon>Agaricomycotina</taxon>
        <taxon>Agaricomycetes</taxon>
        <taxon>Hymenochaetales</taxon>
        <taxon>Schizoporaceae</taxon>
        <taxon>Schizopora</taxon>
    </lineage>
</organism>
<dbReference type="PROSITE" id="PS00707">
    <property type="entry name" value="GLYCOSYL_HYDROL_F31_2"/>
    <property type="match status" value="1"/>
</dbReference>
<dbReference type="FunCoup" id="A0A0H2RX86">
    <property type="interactions" value="55"/>
</dbReference>
<accession>A0A0H2RX86</accession>
<evidence type="ECO:0000256" key="11">
    <source>
        <dbReference type="SAM" id="Phobius"/>
    </source>
</evidence>
<keyword evidence="5 9" id="KW-0378">Hydrolase</keyword>
<evidence type="ECO:0000259" key="14">
    <source>
        <dbReference type="Pfam" id="PF21365"/>
    </source>
</evidence>
<dbReference type="CDD" id="cd14752">
    <property type="entry name" value="GH31_N"/>
    <property type="match status" value="1"/>
</dbReference>
<dbReference type="Proteomes" id="UP000053477">
    <property type="component" value="Unassembled WGS sequence"/>
</dbReference>
<dbReference type="InterPro" id="IPR000322">
    <property type="entry name" value="Glyco_hydro_31_TIM"/>
</dbReference>
<dbReference type="Gene3D" id="2.60.40.1760">
    <property type="entry name" value="glycosyl hydrolase (family 31)"/>
    <property type="match status" value="1"/>
</dbReference>
<dbReference type="InterPro" id="IPR017853">
    <property type="entry name" value="GH"/>
</dbReference>
<protein>
    <recommendedName>
        <fullName evidence="3">alpha-glucosidase</fullName>
        <ecNumber evidence="3">3.2.1.20</ecNumber>
    </recommendedName>
    <alternativeName>
        <fullName evidence="8">Maltase</fullName>
    </alternativeName>
</protein>
<dbReference type="OrthoDB" id="5839090at2759"/>
<feature type="domain" description="Glycoside hydrolase family 31 TIM barrel" evidence="12">
    <location>
        <begin position="364"/>
        <end position="783"/>
    </location>
</feature>
<dbReference type="CDD" id="cd06602">
    <property type="entry name" value="GH31_MGAM_SI_GAA"/>
    <property type="match status" value="1"/>
</dbReference>
<dbReference type="Pfam" id="PF21365">
    <property type="entry name" value="Glyco_hydro_31_3rd"/>
    <property type="match status" value="1"/>
</dbReference>
<comment type="catalytic activity">
    <reaction evidence="1">
        <text>Hydrolysis of terminal, non-reducing (1-&gt;4)-linked alpha-D-glucose residues with release of alpha-D-glucose.</text>
        <dbReference type="EC" id="3.2.1.20"/>
    </reaction>
</comment>
<evidence type="ECO:0000259" key="13">
    <source>
        <dbReference type="Pfam" id="PF13802"/>
    </source>
</evidence>
<keyword evidence="11" id="KW-0812">Transmembrane</keyword>
<dbReference type="GO" id="GO:0030246">
    <property type="term" value="F:carbohydrate binding"/>
    <property type="evidence" value="ECO:0007669"/>
    <property type="project" value="InterPro"/>
</dbReference>
<comment type="similarity">
    <text evidence="2 9">Belongs to the glycosyl hydrolase 31 family.</text>
</comment>
<dbReference type="InterPro" id="IPR013780">
    <property type="entry name" value="Glyco_hydro_b"/>
</dbReference>
<evidence type="ECO:0000256" key="6">
    <source>
        <dbReference type="ARBA" id="ARBA00023180"/>
    </source>
</evidence>
<reference evidence="15 16" key="1">
    <citation type="submission" date="2015-04" db="EMBL/GenBank/DDBJ databases">
        <title>Complete genome sequence of Schizopora paradoxa KUC8140, a cosmopolitan wood degrader in East Asia.</title>
        <authorList>
            <consortium name="DOE Joint Genome Institute"/>
            <person name="Min B."/>
            <person name="Park H."/>
            <person name="Jang Y."/>
            <person name="Kim J.-J."/>
            <person name="Kim K.H."/>
            <person name="Pangilinan J."/>
            <person name="Lipzen A."/>
            <person name="Riley R."/>
            <person name="Grigoriev I.V."/>
            <person name="Spatafora J.W."/>
            <person name="Choi I.-G."/>
        </authorList>
    </citation>
    <scope>NUCLEOTIDE SEQUENCE [LARGE SCALE GENOMIC DNA]</scope>
    <source>
        <strain evidence="15 16">KUC8140</strain>
    </source>
</reference>
<dbReference type="SUPFAM" id="SSF51011">
    <property type="entry name" value="Glycosyl hydrolase domain"/>
    <property type="match status" value="1"/>
</dbReference>
<dbReference type="EC" id="3.2.1.20" evidence="3"/>
<feature type="domain" description="Glycosyl hydrolase family 31 C-terminal" evidence="14">
    <location>
        <begin position="791"/>
        <end position="881"/>
    </location>
</feature>
<evidence type="ECO:0000256" key="10">
    <source>
        <dbReference type="SAM" id="MobiDB-lite"/>
    </source>
</evidence>
<feature type="region of interest" description="Disordered" evidence="10">
    <location>
        <begin position="1"/>
        <end position="21"/>
    </location>
</feature>
<evidence type="ECO:0000256" key="9">
    <source>
        <dbReference type="RuleBase" id="RU361185"/>
    </source>
</evidence>
<feature type="transmembrane region" description="Helical" evidence="11">
    <location>
        <begin position="33"/>
        <end position="53"/>
    </location>
</feature>
<dbReference type="PROSITE" id="PS00129">
    <property type="entry name" value="GLYCOSYL_HYDROL_F31_1"/>
    <property type="match status" value="1"/>
</dbReference>
<dbReference type="STRING" id="27342.A0A0H2RX86"/>
<feature type="domain" description="Glycoside hydrolase family 31 N-terminal" evidence="13">
    <location>
        <begin position="226"/>
        <end position="316"/>
    </location>
</feature>
<evidence type="ECO:0000256" key="1">
    <source>
        <dbReference type="ARBA" id="ARBA00001657"/>
    </source>
</evidence>
<keyword evidence="7 9" id="KW-0326">Glycosidase</keyword>
<keyword evidence="11" id="KW-1133">Transmembrane helix</keyword>
<dbReference type="InterPro" id="IPR025887">
    <property type="entry name" value="Glyco_hydro_31_N_dom"/>
</dbReference>
<dbReference type="InParanoid" id="A0A0H2RX86"/>
<dbReference type="GO" id="GO:0090599">
    <property type="term" value="F:alpha-glucosidase activity"/>
    <property type="evidence" value="ECO:0007669"/>
    <property type="project" value="UniProtKB-ARBA"/>
</dbReference>
<sequence>MNRKSIKEVSFGSDDDDSDSLRSSVLRRRNVRMIIWTAIWVSLSAAIAFANVATSTGSGNSRRFLLNGLDAVLDLSNGSHSLNVSTCPGYNLEAIQTSSTGLTAKLNLAGPACNAFGSDIANLTIEVTYESQSRLHVNIFDTDNQQFRVPDTVVERPPPPTASHTKDSDLVFNFEPSPFAFWITRRSSPDATPLFDTRLGSLPQTPIPPVDPSDNSTAFDGFPLVFENQYLQLTSSLPLDANIYGLGEAVASSGFRRDVGTNGGSGTIQTMWARDQADPIDQNMYGSHPIYMEHRFNVETNKSETHGVFLMSSAGMDILLMTPPGSNASLVQYRAVGGVMDLYFYSGPTPQDVIEQHGALVGLPTWQPYWGFGFHLCRWGYHTVNDTREQVQNMRNANIPLEVMWNDIDLYHAFRDFTSDPVSFPGDEMREFIQELAASNQHYIPIVDAAVAKQINASDICDPYTRGVEQKVFITNPDGSEYVGQVWPGFTVFPDWFANNTQAWWTEALRNWTQAGIEFSGIWLDMNEASSFCDGSCGTGADLSNTSVPFALPGQPGGGVTSYPEGYNSTISGPSGNVTINGTLTFGQTGFSLRKRGVGAANESDIDINTPPYAIHNGFGRLSIHALATNATHASGYAELDVHNLFGIMEERATHAAVQELIPGKRPFLISRSTFASAGKWTGHWLGDNFSLWQYMYFSIQGILQFQIFQIPMVGADTCGFNGNTDEELCNRWMQLSAFAPFYRNHNELSALSQEPYRWDSVANASRTAIAIRYSLLPYWYTLFANASMFGSPTVRALFWEFPDEPELFPVDRQFMVGRDILVTPVLTPNVSSVDGIFPGRGQVIWRDWYTQDKVNAAIGANTTLDAPLGHINVHIRDGAALLLHSTPAYTIEETRQGPFSLLVSLSSAGEAFSTAFVDDGISFPPGPSTTITFTVRNNELTISSKGDFKIGQKLEQVTILGVTKPTRVTLQGEGIWTWSFTEAQERLVISNASIMLENSVKLAW</sequence>
<evidence type="ECO:0000313" key="16">
    <source>
        <dbReference type="Proteomes" id="UP000053477"/>
    </source>
</evidence>
<evidence type="ECO:0000256" key="2">
    <source>
        <dbReference type="ARBA" id="ARBA00007806"/>
    </source>
</evidence>
<evidence type="ECO:0000256" key="4">
    <source>
        <dbReference type="ARBA" id="ARBA00022729"/>
    </source>
</evidence>
<dbReference type="InterPro" id="IPR030458">
    <property type="entry name" value="Glyco_hydro_31_AS"/>
</dbReference>
<dbReference type="SUPFAM" id="SSF74650">
    <property type="entry name" value="Galactose mutarotase-like"/>
    <property type="match status" value="1"/>
</dbReference>
<dbReference type="Pfam" id="PF01055">
    <property type="entry name" value="Glyco_hydro_31_2nd"/>
    <property type="match status" value="1"/>
</dbReference>
<gene>
    <name evidence="15" type="ORF">SCHPADRAFT_901645</name>
</gene>
<keyword evidence="11" id="KW-0472">Membrane</keyword>
<dbReference type="EMBL" id="KQ085918">
    <property type="protein sequence ID" value="KLO16247.1"/>
    <property type="molecule type" value="Genomic_DNA"/>
</dbReference>
<evidence type="ECO:0000259" key="12">
    <source>
        <dbReference type="Pfam" id="PF01055"/>
    </source>
</evidence>
<evidence type="ECO:0000256" key="5">
    <source>
        <dbReference type="ARBA" id="ARBA00022801"/>
    </source>
</evidence>
<keyword evidence="6" id="KW-0325">Glycoprotein</keyword>
<dbReference type="Gene3D" id="3.20.20.80">
    <property type="entry name" value="Glycosidases"/>
    <property type="match status" value="2"/>
</dbReference>
<dbReference type="InterPro" id="IPR030459">
    <property type="entry name" value="Glyco_hydro_31_CS"/>
</dbReference>
<dbReference type="SUPFAM" id="SSF51445">
    <property type="entry name" value="(Trans)glycosidases"/>
    <property type="match status" value="1"/>
</dbReference>
<dbReference type="Pfam" id="PF13802">
    <property type="entry name" value="Gal_mutarotas_2"/>
    <property type="match status" value="1"/>
</dbReference>
<dbReference type="InterPro" id="IPR048395">
    <property type="entry name" value="Glyco_hydro_31_C"/>
</dbReference>
<evidence type="ECO:0000256" key="3">
    <source>
        <dbReference type="ARBA" id="ARBA00012741"/>
    </source>
</evidence>
<name>A0A0H2RX86_9AGAM</name>
<evidence type="ECO:0000256" key="7">
    <source>
        <dbReference type="ARBA" id="ARBA00023295"/>
    </source>
</evidence>
<dbReference type="AlphaFoldDB" id="A0A0H2RX86"/>